<dbReference type="RefSeq" id="WP_190928386.1">
    <property type="nucleotide sequence ID" value="NZ_JACXJA010000016.1"/>
</dbReference>
<dbReference type="InterPro" id="IPR024535">
    <property type="entry name" value="RHGA/B-epi-like_pectate_lyase"/>
</dbReference>
<keyword evidence="3" id="KW-1185">Reference proteome</keyword>
<dbReference type="InterPro" id="IPR012334">
    <property type="entry name" value="Pectin_lyas_fold"/>
</dbReference>
<evidence type="ECO:0000313" key="3">
    <source>
        <dbReference type="Proteomes" id="UP000639396"/>
    </source>
</evidence>
<evidence type="ECO:0000259" key="1">
    <source>
        <dbReference type="Pfam" id="PF12708"/>
    </source>
</evidence>
<proteinExistence type="predicted"/>
<reference evidence="2" key="1">
    <citation type="submission" date="2020-09" db="EMBL/GenBank/DDBJ databases">
        <title>A novel bacterium of genus Paenibacillus, isolated from South China Sea.</title>
        <authorList>
            <person name="Huang H."/>
            <person name="Mo K."/>
            <person name="Hu Y."/>
        </authorList>
    </citation>
    <scope>NUCLEOTIDE SEQUENCE</scope>
    <source>
        <strain evidence="2">IB182363</strain>
    </source>
</reference>
<dbReference type="Proteomes" id="UP000639396">
    <property type="component" value="Unassembled WGS sequence"/>
</dbReference>
<dbReference type="PROSITE" id="PS51318">
    <property type="entry name" value="TAT"/>
    <property type="match status" value="1"/>
</dbReference>
<dbReference type="InterPro" id="IPR006311">
    <property type="entry name" value="TAT_signal"/>
</dbReference>
<organism evidence="2 3">
    <name type="scientific">Paenibacillus oceani</name>
    <dbReference type="NCBI Taxonomy" id="2772510"/>
    <lineage>
        <taxon>Bacteria</taxon>
        <taxon>Bacillati</taxon>
        <taxon>Bacillota</taxon>
        <taxon>Bacilli</taxon>
        <taxon>Bacillales</taxon>
        <taxon>Paenibacillaceae</taxon>
        <taxon>Paenibacillus</taxon>
    </lineage>
</organism>
<dbReference type="SUPFAM" id="SSF51126">
    <property type="entry name" value="Pectin lyase-like"/>
    <property type="match status" value="1"/>
</dbReference>
<protein>
    <recommendedName>
        <fullName evidence="1">Rhamnogalacturonase A/B/Epimerase-like pectate lyase domain-containing protein</fullName>
    </recommendedName>
</protein>
<feature type="domain" description="Rhamnogalacturonase A/B/Epimerase-like pectate lyase" evidence="1">
    <location>
        <begin position="135"/>
        <end position="323"/>
    </location>
</feature>
<name>A0A927GZT5_9BACL</name>
<evidence type="ECO:0000313" key="2">
    <source>
        <dbReference type="EMBL" id="MBD2862985.1"/>
    </source>
</evidence>
<dbReference type="Gene3D" id="2.160.20.10">
    <property type="entry name" value="Single-stranded right-handed beta-helix, Pectin lyase-like"/>
    <property type="match status" value="1"/>
</dbReference>
<dbReference type="Pfam" id="PF12708">
    <property type="entry name" value="Pect-lyase_RHGA_epim"/>
    <property type="match status" value="1"/>
</dbReference>
<dbReference type="InterPro" id="IPR011050">
    <property type="entry name" value="Pectin_lyase_fold/virulence"/>
</dbReference>
<comment type="caution">
    <text evidence="2">The sequence shown here is derived from an EMBL/GenBank/DDBJ whole genome shotgun (WGS) entry which is preliminary data.</text>
</comment>
<sequence length="625" mass="66998">MENKSNGKSQENQGGARPVSRRTAIAAIGTGTLAAAGAAMLLPKSIAMGQTVAEAVYGGGESCCGTANVTIAQMRTDTAPDLSGGIYYVTDAGREGEFYYDAGDTSSTDDNGTVFVSGSGKRYKRSSGRFPANVYNVRWFGAKGDNTADDSAAFQAAIDKAQEQYEVDKTGGTVYVPPGKYKVTGLTVRKPYVTIKGEGNGSSILMNYSNSAAMFDIQREANVTSSMHSFEMRDLMIKNNVNRLPGDRPLVYARQLVSSRFTNVIFRNSNAFEGGSGYNGSGLKILNGFELTFTNCVFSHFLKGYAVDLPCQSMNVGNYHFLDCLWMYCGHGLLIGRGGSSMHNSTLLSNPKFVGWQGGHYIRDGKVKYAQTTIASSPAANQVTLSNASGFESGQLVLVGSESRLTPAYISAISGSTITLDRDVAVLPGDTALQGTVAVLSGWNVQEVRMNVGHFEGYDVGLLASNHLGLISLDSVHAGNCSNVVVIDDQVQYVSIQNCRVFASDPNNLWPNWWTAVRITKLDSDDNLIILDNNMIEGGGAYVSYVGREVFNQTAFQPKVRIQSRQSGAVYAGRFDHSFSGNVKIGGAWNGPHLIMGTYHLWVDASGALRMKNGVPSGDLDGSPV</sequence>
<accession>A0A927GZT5</accession>
<gene>
    <name evidence="2" type="ORF">IDH45_13415</name>
</gene>
<dbReference type="EMBL" id="JACXJA010000016">
    <property type="protein sequence ID" value="MBD2862985.1"/>
    <property type="molecule type" value="Genomic_DNA"/>
</dbReference>
<dbReference type="AlphaFoldDB" id="A0A927GZT5"/>